<dbReference type="PROSITE" id="PS50878">
    <property type="entry name" value="RT_POL"/>
    <property type="match status" value="1"/>
</dbReference>
<dbReference type="PANTHER" id="PTHR34047:SF8">
    <property type="entry name" value="PROTEIN YKFC"/>
    <property type="match status" value="1"/>
</dbReference>
<dbReference type="EMBL" id="SJPG01000001">
    <property type="protein sequence ID" value="TWT60790.1"/>
    <property type="molecule type" value="Genomic_DNA"/>
</dbReference>
<evidence type="ECO:0000313" key="3">
    <source>
        <dbReference type="EMBL" id="TWT60790.1"/>
    </source>
</evidence>
<dbReference type="GO" id="GO:0003964">
    <property type="term" value="F:RNA-directed DNA polymerase activity"/>
    <property type="evidence" value="ECO:0007669"/>
    <property type="project" value="UniProtKB-KW"/>
</dbReference>
<keyword evidence="3" id="KW-0808">Transferase</keyword>
<dbReference type="AlphaFoldDB" id="A0A5C5XCT5"/>
<evidence type="ECO:0000259" key="2">
    <source>
        <dbReference type="PROSITE" id="PS50878"/>
    </source>
</evidence>
<dbReference type="InterPro" id="IPR051083">
    <property type="entry name" value="GrpII_Intron_Splice-Mob/Def"/>
</dbReference>
<sequence>MRSYLPRQKGDREICTGQEAFAQRRKKRKRQKLLAKGMITLKLIADHEFLLQCFKELRSEGGWGAGKDGISFASLSPGEWANVFRTLSKTLLKSRYRPLEARKVPIPKPGTSKKRILSIRSICDRVVAKALYTLLEPHMNQLFLNGSWGFRKERGTLQMLEQMKRRIQETGRTVLVIDDVRNAFDRIRVSDLIKSHRKAQKDLAKQGGKSSVEINDSVIKLIAVMAQDTDQSRTIGIDQGNNYSPTALNVLLHYVHDLPITSASHFPFWFRYADNLAYLCQDVPEGHQVRQQVQHLLGKSKLELKGEGGGIFDLQRDTATLLGFGLQIKDNELSFTLTEQAWNNLELQLAESHNALNPSKIALEVITGWVNPK</sequence>
<dbReference type="PANTHER" id="PTHR34047">
    <property type="entry name" value="NUCLEAR INTRON MATURASE 1, MITOCHONDRIAL-RELATED"/>
    <property type="match status" value="1"/>
</dbReference>
<comment type="similarity">
    <text evidence="1">Belongs to the bacterial reverse transcriptase family.</text>
</comment>
<dbReference type="Proteomes" id="UP000316095">
    <property type="component" value="Unassembled WGS sequence"/>
</dbReference>
<accession>A0A5C5XCT5</accession>
<proteinExistence type="inferred from homology"/>
<evidence type="ECO:0000313" key="4">
    <source>
        <dbReference type="Proteomes" id="UP000316095"/>
    </source>
</evidence>
<dbReference type="InterPro" id="IPR000477">
    <property type="entry name" value="RT_dom"/>
</dbReference>
<organism evidence="3 4">
    <name type="scientific">Rubinisphaera italica</name>
    <dbReference type="NCBI Taxonomy" id="2527969"/>
    <lineage>
        <taxon>Bacteria</taxon>
        <taxon>Pseudomonadati</taxon>
        <taxon>Planctomycetota</taxon>
        <taxon>Planctomycetia</taxon>
        <taxon>Planctomycetales</taxon>
        <taxon>Planctomycetaceae</taxon>
        <taxon>Rubinisphaera</taxon>
    </lineage>
</organism>
<dbReference type="OrthoDB" id="215306at2"/>
<gene>
    <name evidence="3" type="ORF">Pan54_15170</name>
</gene>
<keyword evidence="3" id="KW-0548">Nucleotidyltransferase</keyword>
<keyword evidence="4" id="KW-1185">Reference proteome</keyword>
<name>A0A5C5XCT5_9PLAN</name>
<reference evidence="3 4" key="1">
    <citation type="submission" date="2019-02" db="EMBL/GenBank/DDBJ databases">
        <title>Deep-cultivation of Planctomycetes and their phenomic and genomic characterization uncovers novel biology.</title>
        <authorList>
            <person name="Wiegand S."/>
            <person name="Jogler M."/>
            <person name="Boedeker C."/>
            <person name="Pinto D."/>
            <person name="Vollmers J."/>
            <person name="Rivas-Marin E."/>
            <person name="Kohn T."/>
            <person name="Peeters S.H."/>
            <person name="Heuer A."/>
            <person name="Rast P."/>
            <person name="Oberbeckmann S."/>
            <person name="Bunk B."/>
            <person name="Jeske O."/>
            <person name="Meyerdierks A."/>
            <person name="Storesund J.E."/>
            <person name="Kallscheuer N."/>
            <person name="Luecker S."/>
            <person name="Lage O.M."/>
            <person name="Pohl T."/>
            <person name="Merkel B.J."/>
            <person name="Hornburger P."/>
            <person name="Mueller R.-W."/>
            <person name="Bruemmer F."/>
            <person name="Labrenz M."/>
            <person name="Spormann A.M."/>
            <person name="Op Den Camp H."/>
            <person name="Overmann J."/>
            <person name="Amann R."/>
            <person name="Jetten M.S.M."/>
            <person name="Mascher T."/>
            <person name="Medema M.H."/>
            <person name="Devos D.P."/>
            <person name="Kaster A.-K."/>
            <person name="Ovreas L."/>
            <person name="Rohde M."/>
            <person name="Galperin M.Y."/>
            <person name="Jogler C."/>
        </authorList>
    </citation>
    <scope>NUCLEOTIDE SEQUENCE [LARGE SCALE GENOMIC DNA]</scope>
    <source>
        <strain evidence="3 4">Pan54</strain>
    </source>
</reference>
<dbReference type="Pfam" id="PF00078">
    <property type="entry name" value="RVT_1"/>
    <property type="match status" value="1"/>
</dbReference>
<comment type="caution">
    <text evidence="3">The sequence shown here is derived from an EMBL/GenBank/DDBJ whole genome shotgun (WGS) entry which is preliminary data.</text>
</comment>
<protein>
    <submittedName>
        <fullName evidence="3">Reverse transcriptase (RNA-dependent DNA polymerase)</fullName>
    </submittedName>
</protein>
<evidence type="ECO:0000256" key="1">
    <source>
        <dbReference type="ARBA" id="ARBA00034120"/>
    </source>
</evidence>
<keyword evidence="3" id="KW-0695">RNA-directed DNA polymerase</keyword>
<feature type="domain" description="Reverse transcriptase" evidence="2">
    <location>
        <begin position="87"/>
        <end position="326"/>
    </location>
</feature>
<dbReference type="SUPFAM" id="SSF56672">
    <property type="entry name" value="DNA/RNA polymerases"/>
    <property type="match status" value="1"/>
</dbReference>
<dbReference type="InterPro" id="IPR043502">
    <property type="entry name" value="DNA/RNA_pol_sf"/>
</dbReference>